<proteinExistence type="inferred from homology"/>
<keyword evidence="2" id="KW-0175">Coiled coil</keyword>
<evidence type="ECO:0000313" key="7">
    <source>
        <dbReference type="Proteomes" id="UP001521222"/>
    </source>
</evidence>
<dbReference type="PANTHER" id="PTHR13191:SF0">
    <property type="entry name" value="RIBOSOMAL RNA-PROCESSING PROTEIN 7 HOMOLOG A-RELATED"/>
    <property type="match status" value="1"/>
</dbReference>
<gene>
    <name evidence="6" type="ORF">SLS59_006313</name>
</gene>
<accession>A0ABR3R4H2</accession>
<dbReference type="Pfam" id="PF12923">
    <property type="entry name" value="RRP7"/>
    <property type="match status" value="1"/>
</dbReference>
<feature type="domain" description="Ribosomal RNA-processing protein 7 C-terminal" evidence="4">
    <location>
        <begin position="232"/>
        <end position="348"/>
    </location>
</feature>
<dbReference type="Gene3D" id="6.10.250.1770">
    <property type="match status" value="1"/>
</dbReference>
<evidence type="ECO:0000259" key="5">
    <source>
        <dbReference type="Pfam" id="PF17799"/>
    </source>
</evidence>
<dbReference type="InterPro" id="IPR040446">
    <property type="entry name" value="RRP7"/>
</dbReference>
<dbReference type="InterPro" id="IPR012677">
    <property type="entry name" value="Nucleotide-bd_a/b_plait_sf"/>
</dbReference>
<comment type="similarity">
    <text evidence="1">Belongs to the RRP7 family.</text>
</comment>
<name>A0ABR3R4H2_9PLEO</name>
<comment type="caution">
    <text evidence="6">The sequence shown here is derived from an EMBL/GenBank/DDBJ whole genome shotgun (WGS) entry which is preliminary data.</text>
</comment>
<sequence length="350" mass="39277">MAPEKGTKRKAPSTVADFTVLAVTLPTISGLPDSHKDTQHYLYIKPHSPSAYTPTAERSLFVANIPIDASETNIRSLFAEQLGGARVESVDFDASVPARPLHKRWKASARDADDEQGEQRGKKRKRNDAEVVAEGVVEDEESALPSLWGGEVRRSGSAAVVVFVDKRSARGALKEIQSAVKSGRTVEWKSGSGLGVERKSTHITPTHERTKLARHIHTDPPPGYKTHLHLLHPSSSALQSSINAYLTQFTSLERTRASLLKHARTVPDEDGFVTVTRGGRAGPARLEEAEKKKAELEERRKNNGVKDDFYRFQNREKRKEAEVNLRKRFEEDRRRVERMRERRGRVRPEA</sequence>
<reference evidence="6 7" key="1">
    <citation type="submission" date="2024-02" db="EMBL/GenBank/DDBJ databases">
        <title>De novo assembly and annotation of 12 fungi associated with fruit tree decline syndrome in Ontario, Canada.</title>
        <authorList>
            <person name="Sulman M."/>
            <person name="Ellouze W."/>
            <person name="Ilyukhin E."/>
        </authorList>
    </citation>
    <scope>NUCLEOTIDE SEQUENCE [LARGE SCALE GENOMIC DNA]</scope>
    <source>
        <strain evidence="6 7">M97-236</strain>
    </source>
</reference>
<feature type="region of interest" description="Disordered" evidence="3">
    <location>
        <begin position="103"/>
        <end position="130"/>
    </location>
</feature>
<evidence type="ECO:0000259" key="4">
    <source>
        <dbReference type="Pfam" id="PF12923"/>
    </source>
</evidence>
<dbReference type="EMBL" id="JAKIXB020000020">
    <property type="protein sequence ID" value="KAL1599296.1"/>
    <property type="molecule type" value="Genomic_DNA"/>
</dbReference>
<dbReference type="InterPro" id="IPR024326">
    <property type="entry name" value="RRP7_C"/>
</dbReference>
<organism evidence="6 7">
    <name type="scientific">Nothophoma quercina</name>
    <dbReference type="NCBI Taxonomy" id="749835"/>
    <lineage>
        <taxon>Eukaryota</taxon>
        <taxon>Fungi</taxon>
        <taxon>Dikarya</taxon>
        <taxon>Ascomycota</taxon>
        <taxon>Pezizomycotina</taxon>
        <taxon>Dothideomycetes</taxon>
        <taxon>Pleosporomycetidae</taxon>
        <taxon>Pleosporales</taxon>
        <taxon>Pleosporineae</taxon>
        <taxon>Didymellaceae</taxon>
        <taxon>Nothophoma</taxon>
    </lineage>
</organism>
<evidence type="ECO:0000256" key="3">
    <source>
        <dbReference type="SAM" id="MobiDB-lite"/>
    </source>
</evidence>
<evidence type="ECO:0000256" key="2">
    <source>
        <dbReference type="SAM" id="Coils"/>
    </source>
</evidence>
<dbReference type="Pfam" id="PF17799">
    <property type="entry name" value="RRM_Rrp7"/>
    <property type="match status" value="1"/>
</dbReference>
<protein>
    <recommendedName>
        <fullName evidence="8">Ribosomal RNA-processing protein 7</fullName>
    </recommendedName>
</protein>
<evidence type="ECO:0000313" key="6">
    <source>
        <dbReference type="EMBL" id="KAL1599296.1"/>
    </source>
</evidence>
<dbReference type="Gene3D" id="3.30.70.330">
    <property type="match status" value="1"/>
</dbReference>
<dbReference type="Proteomes" id="UP001521222">
    <property type="component" value="Unassembled WGS sequence"/>
</dbReference>
<keyword evidence="7" id="KW-1185">Reference proteome</keyword>
<feature type="coiled-coil region" evidence="2">
    <location>
        <begin position="286"/>
        <end position="342"/>
    </location>
</feature>
<dbReference type="PANTHER" id="PTHR13191">
    <property type="entry name" value="RIBOSOMAL RNA PROCESSING PROTEIN 7-RELATED"/>
    <property type="match status" value="1"/>
</dbReference>
<evidence type="ECO:0000256" key="1">
    <source>
        <dbReference type="ARBA" id="ARBA00006110"/>
    </source>
</evidence>
<feature type="domain" description="Rrp7 RRM-like N-terminal" evidence="5">
    <location>
        <begin position="17"/>
        <end position="190"/>
    </location>
</feature>
<evidence type="ECO:0008006" key="8">
    <source>
        <dbReference type="Google" id="ProtNLM"/>
    </source>
</evidence>
<dbReference type="InterPro" id="IPR040447">
    <property type="entry name" value="RRM_Rrp7"/>
</dbReference>